<dbReference type="EMBL" id="FRBW01000001">
    <property type="protein sequence ID" value="SHL55624.1"/>
    <property type="molecule type" value="Genomic_DNA"/>
</dbReference>
<evidence type="ECO:0000313" key="6">
    <source>
        <dbReference type="Proteomes" id="UP000186002"/>
    </source>
</evidence>
<dbReference type="SUPFAM" id="SSF55469">
    <property type="entry name" value="FMN-dependent nitroreductase-like"/>
    <property type="match status" value="1"/>
</dbReference>
<dbReference type="STRING" id="735517.SAMN05444272_0877"/>
<dbReference type="CDD" id="cd02138">
    <property type="entry name" value="TdsD-like"/>
    <property type="match status" value="1"/>
</dbReference>
<evidence type="ECO:0000259" key="4">
    <source>
        <dbReference type="Pfam" id="PF00881"/>
    </source>
</evidence>
<evidence type="ECO:0000313" key="5">
    <source>
        <dbReference type="EMBL" id="SHL55624.1"/>
    </source>
</evidence>
<protein>
    <submittedName>
        <fullName evidence="5">Nitroreductase</fullName>
    </submittedName>
</protein>
<dbReference type="GO" id="GO:0016491">
    <property type="term" value="F:oxidoreductase activity"/>
    <property type="evidence" value="ECO:0007669"/>
    <property type="project" value="UniProtKB-KW"/>
</dbReference>
<proteinExistence type="inferred from homology"/>
<feature type="domain" description="Nitroreductase" evidence="4">
    <location>
        <begin position="27"/>
        <end position="172"/>
    </location>
</feature>
<gene>
    <name evidence="5" type="ORF">SAMN05444272_0877</name>
</gene>
<evidence type="ECO:0000256" key="2">
    <source>
        <dbReference type="ARBA" id="ARBA00023002"/>
    </source>
</evidence>
<sequence>MTVHKTSDFNVADHRTADHPVEPLFVSRWSPRAFDGSAMPETDLKIILEAARWAPSAFNIQPWRFVYALRGDENWETLVNLLNPFNRDWAQHASALVYLFSDTLIDGKEGAEPRASGSHSFDAGAAWGQAALQATALGYHAHAMAGILKEEINAALGVPARFKPEVGFAIGHRADASILPDGLKDREQPSPRKPLSEIAFSGKFGG</sequence>
<evidence type="ECO:0000256" key="3">
    <source>
        <dbReference type="SAM" id="MobiDB-lite"/>
    </source>
</evidence>
<keyword evidence="6" id="KW-1185">Reference proteome</keyword>
<organism evidence="5 6">
    <name type="scientific">Roseibium suaedae</name>
    <dbReference type="NCBI Taxonomy" id="735517"/>
    <lineage>
        <taxon>Bacteria</taxon>
        <taxon>Pseudomonadati</taxon>
        <taxon>Pseudomonadota</taxon>
        <taxon>Alphaproteobacteria</taxon>
        <taxon>Hyphomicrobiales</taxon>
        <taxon>Stappiaceae</taxon>
        <taxon>Roseibium</taxon>
    </lineage>
</organism>
<dbReference type="Proteomes" id="UP000186002">
    <property type="component" value="Unassembled WGS sequence"/>
</dbReference>
<evidence type="ECO:0000256" key="1">
    <source>
        <dbReference type="ARBA" id="ARBA00007118"/>
    </source>
</evidence>
<dbReference type="AlphaFoldDB" id="A0A1M7BL00"/>
<reference evidence="5 6" key="1">
    <citation type="submission" date="2016-11" db="EMBL/GenBank/DDBJ databases">
        <authorList>
            <person name="Jaros S."/>
            <person name="Januszkiewicz K."/>
            <person name="Wedrychowicz H."/>
        </authorList>
    </citation>
    <scope>NUCLEOTIDE SEQUENCE [LARGE SCALE GENOMIC DNA]</scope>
    <source>
        <strain evidence="5 6">DSM 22153</strain>
    </source>
</reference>
<dbReference type="InterPro" id="IPR000415">
    <property type="entry name" value="Nitroreductase-like"/>
</dbReference>
<name>A0A1M7BL00_9HYPH</name>
<dbReference type="Gene3D" id="3.40.109.10">
    <property type="entry name" value="NADH Oxidase"/>
    <property type="match status" value="1"/>
</dbReference>
<accession>A0A1M7BL00</accession>
<comment type="similarity">
    <text evidence="1">Belongs to the nitroreductase family.</text>
</comment>
<keyword evidence="2" id="KW-0560">Oxidoreductase</keyword>
<dbReference type="InterPro" id="IPR029479">
    <property type="entry name" value="Nitroreductase"/>
</dbReference>
<dbReference type="RefSeq" id="WP_073009273.1">
    <property type="nucleotide sequence ID" value="NZ_FRBW01000001.1"/>
</dbReference>
<dbReference type="OrthoDB" id="9802510at2"/>
<dbReference type="PANTHER" id="PTHR43673">
    <property type="entry name" value="NAD(P)H NITROREDUCTASE YDGI-RELATED"/>
    <property type="match status" value="1"/>
</dbReference>
<dbReference type="Pfam" id="PF00881">
    <property type="entry name" value="Nitroreductase"/>
    <property type="match status" value="1"/>
</dbReference>
<feature type="region of interest" description="Disordered" evidence="3">
    <location>
        <begin position="180"/>
        <end position="206"/>
    </location>
</feature>
<dbReference type="PANTHER" id="PTHR43673:SF10">
    <property type="entry name" value="NADH DEHYDROGENASE_NAD(P)H NITROREDUCTASE XCC3605-RELATED"/>
    <property type="match status" value="1"/>
</dbReference>